<feature type="domain" description="Retrovirus-related Pol polyprotein from transposon TNT 1-94-like beta-barrel" evidence="3">
    <location>
        <begin position="414"/>
        <end position="487"/>
    </location>
</feature>
<name>A0A699HYY4_TANCI</name>
<dbReference type="InterPro" id="IPR054722">
    <property type="entry name" value="PolX-like_BBD"/>
</dbReference>
<dbReference type="Pfam" id="PF13976">
    <property type="entry name" value="gag_pre-integrs"/>
    <property type="match status" value="1"/>
</dbReference>
<dbReference type="EMBL" id="BKCJ010200314">
    <property type="protein sequence ID" value="GEY68767.1"/>
    <property type="molecule type" value="Genomic_DNA"/>
</dbReference>
<evidence type="ECO:0000259" key="2">
    <source>
        <dbReference type="Pfam" id="PF13976"/>
    </source>
</evidence>
<comment type="caution">
    <text evidence="4">The sequence shown here is derived from an EMBL/GenBank/DDBJ whole genome shotgun (WGS) entry which is preliminary data.</text>
</comment>
<accession>A0A699HYY4</accession>
<evidence type="ECO:0000256" key="1">
    <source>
        <dbReference type="SAM" id="MobiDB-lite"/>
    </source>
</evidence>
<dbReference type="InterPro" id="IPR025724">
    <property type="entry name" value="GAG-pre-integrase_dom"/>
</dbReference>
<protein>
    <submittedName>
        <fullName evidence="4">Retrovirus-related Pol polyprotein from transposon TNT 1-94</fullName>
    </submittedName>
</protein>
<dbReference type="AlphaFoldDB" id="A0A699HYY4"/>
<dbReference type="Pfam" id="PF22936">
    <property type="entry name" value="Pol_BBD"/>
    <property type="match status" value="1"/>
</dbReference>
<feature type="domain" description="GAG-pre-integrase" evidence="2">
    <location>
        <begin position="516"/>
        <end position="588"/>
    </location>
</feature>
<organism evidence="4">
    <name type="scientific">Tanacetum cinerariifolium</name>
    <name type="common">Dalmatian daisy</name>
    <name type="synonym">Chrysanthemum cinerariifolium</name>
    <dbReference type="NCBI Taxonomy" id="118510"/>
    <lineage>
        <taxon>Eukaryota</taxon>
        <taxon>Viridiplantae</taxon>
        <taxon>Streptophyta</taxon>
        <taxon>Embryophyta</taxon>
        <taxon>Tracheophyta</taxon>
        <taxon>Spermatophyta</taxon>
        <taxon>Magnoliopsida</taxon>
        <taxon>eudicotyledons</taxon>
        <taxon>Gunneridae</taxon>
        <taxon>Pentapetalae</taxon>
        <taxon>asterids</taxon>
        <taxon>campanulids</taxon>
        <taxon>Asterales</taxon>
        <taxon>Asteraceae</taxon>
        <taxon>Asteroideae</taxon>
        <taxon>Anthemideae</taxon>
        <taxon>Anthemidinae</taxon>
        <taxon>Tanacetum</taxon>
    </lineage>
</organism>
<evidence type="ECO:0000313" key="4">
    <source>
        <dbReference type="EMBL" id="GEY68767.1"/>
    </source>
</evidence>
<feature type="compositionally biased region" description="Polar residues" evidence="1">
    <location>
        <begin position="280"/>
        <end position="298"/>
    </location>
</feature>
<feature type="region of interest" description="Disordered" evidence="1">
    <location>
        <begin position="280"/>
        <end position="305"/>
    </location>
</feature>
<evidence type="ECO:0000259" key="3">
    <source>
        <dbReference type="Pfam" id="PF22936"/>
    </source>
</evidence>
<gene>
    <name evidence="4" type="ORF">Tci_440741</name>
</gene>
<proteinExistence type="predicted"/>
<reference evidence="4" key="1">
    <citation type="journal article" date="2019" name="Sci. Rep.">
        <title>Draft genome of Tanacetum cinerariifolium, the natural source of mosquito coil.</title>
        <authorList>
            <person name="Yamashiro T."/>
            <person name="Shiraishi A."/>
            <person name="Satake H."/>
            <person name="Nakayama K."/>
        </authorList>
    </citation>
    <scope>NUCLEOTIDE SEQUENCE</scope>
</reference>
<sequence>MSTKQDIYAAGSENRPTMLNKDNYVPWSSRLLCYAKSKPNGKLIYNSIMNGPYVRRMIPKPGDSDREVPFAETFHEHTDDELTENEQMMKGFDIGIQDQKAKCLMNGKDQPSLITYIQQPKPNNFILQPSFNTNYMQQPMLNPKDITDLTTVMNMALVLMAKAFKLNYSTPTNNNHRISSNPRNRQIAQPGMNLVKTDRYKWLEVVQNVVQNLGVQNVGNQNGLIVVPGITNLNANQIRNGNIVVARAEGNVNRNNRDLEEIEEVKANCILMANLQQASTSGVDNTTKTRRPQPTSSTKNDKVRYASKSSCIKNNEVEVEEHHRNLLLFKNKKHMSSECNNIKLDIRNDKSEDVCAMCKQCLITTNHDVCVLNYVNGMKSRGKKQKANVSNKENQKKHKLKVTKPKKVIQICLWCIDSGCSKHMTGNLKLLINFVWKFLRTARFGNDHLATILGYGDLQWRNILITRVYFVEALGHNMFLVRQFCDSNLEVAFRRNTCFVRNLEGVYLLKGNHTINLYTINLYEIASASPICLIAHATSTKSWLWHQRLSHLNFNTINDLAKNDLVTDLPKFKYHKEYLCPSCKQGKSKKASHPPKPVPNSKQMLHLLHVD</sequence>